<dbReference type="EMBL" id="CABFNO020001317">
    <property type="protein sequence ID" value="CAG9980495.1"/>
    <property type="molecule type" value="Genomic_DNA"/>
</dbReference>
<evidence type="ECO:0000313" key="2">
    <source>
        <dbReference type="EMBL" id="CAG9980495.1"/>
    </source>
</evidence>
<gene>
    <name evidence="2" type="ORF">CBYS24578_00007459</name>
</gene>
<sequence length="224" mass="24823">MAPRPVVLPPATPAQCLLDIASQYSYPTTVIITSTKEHFLGSLHEEVSMHEEQRTHDSAPTPILCTTLLQVAASRHIRVVFVPTVTHLRVYLSVFSKEDSRVPKPPRQHPGQDSNPALIIYGFLWLHRDTSEWSAQGLGDSAAALVEAAARNKLRAVVIEPTSDAGPAPDPDSSSKQEEHPLKEQIPLLSEKKAGSWTARTVELYRVLARWFEIEPQTSHSSQQ</sequence>
<name>A0A9N9U7L6_9HYPO</name>
<proteinExistence type="predicted"/>
<keyword evidence="3" id="KW-1185">Reference proteome</keyword>
<evidence type="ECO:0000313" key="3">
    <source>
        <dbReference type="Proteomes" id="UP000754883"/>
    </source>
</evidence>
<reference evidence="2" key="1">
    <citation type="submission" date="2021-10" db="EMBL/GenBank/DDBJ databases">
        <authorList>
            <person name="Piombo E."/>
        </authorList>
    </citation>
    <scope>NUCLEOTIDE SEQUENCE</scope>
</reference>
<accession>A0A9N9U7L6</accession>
<dbReference type="Proteomes" id="UP000754883">
    <property type="component" value="Unassembled WGS sequence"/>
</dbReference>
<feature type="region of interest" description="Disordered" evidence="1">
    <location>
        <begin position="160"/>
        <end position="188"/>
    </location>
</feature>
<evidence type="ECO:0000256" key="1">
    <source>
        <dbReference type="SAM" id="MobiDB-lite"/>
    </source>
</evidence>
<comment type="caution">
    <text evidence="2">The sequence shown here is derived from an EMBL/GenBank/DDBJ whole genome shotgun (WGS) entry which is preliminary data.</text>
</comment>
<dbReference type="OrthoDB" id="5391496at2759"/>
<dbReference type="AlphaFoldDB" id="A0A9N9U7L6"/>
<feature type="compositionally biased region" description="Basic and acidic residues" evidence="1">
    <location>
        <begin position="173"/>
        <end position="183"/>
    </location>
</feature>
<protein>
    <submittedName>
        <fullName evidence="2">Uncharacterized protein</fullName>
    </submittedName>
</protein>
<organism evidence="2 3">
    <name type="scientific">Clonostachys byssicola</name>
    <dbReference type="NCBI Taxonomy" id="160290"/>
    <lineage>
        <taxon>Eukaryota</taxon>
        <taxon>Fungi</taxon>
        <taxon>Dikarya</taxon>
        <taxon>Ascomycota</taxon>
        <taxon>Pezizomycotina</taxon>
        <taxon>Sordariomycetes</taxon>
        <taxon>Hypocreomycetidae</taxon>
        <taxon>Hypocreales</taxon>
        <taxon>Bionectriaceae</taxon>
        <taxon>Clonostachys</taxon>
    </lineage>
</organism>